<feature type="region of interest" description="Disordered" evidence="1">
    <location>
        <begin position="1"/>
        <end position="28"/>
    </location>
</feature>
<evidence type="ECO:0000256" key="1">
    <source>
        <dbReference type="SAM" id="MobiDB-lite"/>
    </source>
</evidence>
<proteinExistence type="predicted"/>
<name>B8HP42_CYAP4</name>
<gene>
    <name evidence="2" type="ordered locus">Cyan7425_5005</name>
</gene>
<protein>
    <submittedName>
        <fullName evidence="2">Uncharacterized protein</fullName>
    </submittedName>
</protein>
<accession>B8HP42</accession>
<dbReference type="KEGG" id="cyn:Cyan7425_5005"/>
<sequence length="125" mass="13843">MGLFDGLFSKKNQEQPEPVQPKGEFFLNPDEAKTFGNIDYMRTPKAVKKTFPKTKSSDSFEVVEVISSLQKQSPTSANGSQPAPIAAEATPVQPPLPDTDAVERRRTDTNLDMFRSMARDLKGKP</sequence>
<dbReference type="EMBL" id="CP001344">
    <property type="protein sequence ID" value="ACL47302.1"/>
    <property type="molecule type" value="Genomic_DNA"/>
</dbReference>
<dbReference type="AlphaFoldDB" id="B8HP42"/>
<dbReference type="eggNOG" id="ENOG5032YQE">
    <property type="taxonomic scope" value="Bacteria"/>
</dbReference>
<reference evidence="2" key="1">
    <citation type="submission" date="2009-01" db="EMBL/GenBank/DDBJ databases">
        <title>Complete sequence of chromosome Cyanothece sp. PCC 7425.</title>
        <authorList>
            <consortium name="US DOE Joint Genome Institute"/>
            <person name="Lucas S."/>
            <person name="Copeland A."/>
            <person name="Lapidus A."/>
            <person name="Glavina del Rio T."/>
            <person name="Dalin E."/>
            <person name="Tice H."/>
            <person name="Bruce D."/>
            <person name="Goodwin L."/>
            <person name="Pitluck S."/>
            <person name="Sims D."/>
            <person name="Meineke L."/>
            <person name="Brettin T."/>
            <person name="Detter J.C."/>
            <person name="Han C."/>
            <person name="Larimer F."/>
            <person name="Land M."/>
            <person name="Hauser L."/>
            <person name="Kyrpides N."/>
            <person name="Ovchinnikova G."/>
            <person name="Liberton M."/>
            <person name="Stoeckel J."/>
            <person name="Banerjee A."/>
            <person name="Singh A."/>
            <person name="Page L."/>
            <person name="Sato H."/>
            <person name="Zhao L."/>
            <person name="Sherman L."/>
            <person name="Pakrasi H."/>
            <person name="Richardson P."/>
        </authorList>
    </citation>
    <scope>NUCLEOTIDE SEQUENCE</scope>
    <source>
        <strain evidence="2">PCC 7425</strain>
    </source>
</reference>
<dbReference type="OrthoDB" id="427053at2"/>
<dbReference type="HOGENOM" id="CLU_126046_0_0_3"/>
<organism evidence="2">
    <name type="scientific">Cyanothece sp. (strain PCC 7425 / ATCC 29141)</name>
    <dbReference type="NCBI Taxonomy" id="395961"/>
    <lineage>
        <taxon>Bacteria</taxon>
        <taxon>Bacillati</taxon>
        <taxon>Cyanobacteriota</taxon>
        <taxon>Cyanophyceae</taxon>
        <taxon>Gomontiellales</taxon>
        <taxon>Cyanothecaceae</taxon>
        <taxon>Cyanothece</taxon>
    </lineage>
</organism>
<dbReference type="STRING" id="395961.Cyan7425_5005"/>
<feature type="region of interest" description="Disordered" evidence="1">
    <location>
        <begin position="69"/>
        <end position="125"/>
    </location>
</feature>
<feature type="compositionally biased region" description="Polar residues" evidence="1">
    <location>
        <begin position="69"/>
        <end position="81"/>
    </location>
</feature>
<evidence type="ECO:0000313" key="2">
    <source>
        <dbReference type="EMBL" id="ACL47302.1"/>
    </source>
</evidence>